<feature type="coiled-coil region" evidence="1">
    <location>
        <begin position="41"/>
        <end position="68"/>
    </location>
</feature>
<reference evidence="3" key="1">
    <citation type="submission" date="2020-03" db="EMBL/GenBank/DDBJ databases">
        <title>The deep terrestrial virosphere.</title>
        <authorList>
            <person name="Holmfeldt K."/>
            <person name="Nilsson E."/>
            <person name="Simone D."/>
            <person name="Lopez-Fernandez M."/>
            <person name="Wu X."/>
            <person name="de Brujin I."/>
            <person name="Lundin D."/>
            <person name="Andersson A."/>
            <person name="Bertilsson S."/>
            <person name="Dopson M."/>
        </authorList>
    </citation>
    <scope>NUCLEOTIDE SEQUENCE</scope>
    <source>
        <strain evidence="2">MM171A00646</strain>
        <strain evidence="3">MM171B00596</strain>
    </source>
</reference>
<protein>
    <submittedName>
        <fullName evidence="3">Uncharacterized protein</fullName>
    </submittedName>
</protein>
<keyword evidence="1" id="KW-0175">Coiled coil</keyword>
<name>A0A6M3M8Q8_9ZZZZ</name>
<sequence length="153" mass="17339">MSENKKKIENTIEDKVEDLKAAAVADKEPKLDLIEENVALMRAKNILLQKALDEKDELVEELTKKLAQATVFIEDDHKKLLLAEIKPKVDTPDEILMLKSLDELTKMKETLDVARIPVFKSGTQMTYTKKPDARQELDNVNADYMAKLRGGSN</sequence>
<organism evidence="3">
    <name type="scientific">viral metagenome</name>
    <dbReference type="NCBI Taxonomy" id="1070528"/>
    <lineage>
        <taxon>unclassified sequences</taxon>
        <taxon>metagenomes</taxon>
        <taxon>organismal metagenomes</taxon>
    </lineage>
</organism>
<evidence type="ECO:0000313" key="2">
    <source>
        <dbReference type="EMBL" id="QJB00266.1"/>
    </source>
</evidence>
<gene>
    <name evidence="2" type="ORF">MM171A00646_0003</name>
    <name evidence="3" type="ORF">MM171B00596_0016</name>
</gene>
<dbReference type="EMBL" id="MT143687">
    <property type="protein sequence ID" value="QJB00266.1"/>
    <property type="molecule type" value="Genomic_DNA"/>
</dbReference>
<evidence type="ECO:0000256" key="1">
    <source>
        <dbReference type="SAM" id="Coils"/>
    </source>
</evidence>
<evidence type="ECO:0000313" key="3">
    <source>
        <dbReference type="EMBL" id="QJB03638.1"/>
    </source>
</evidence>
<dbReference type="AlphaFoldDB" id="A0A6M3M8Q8"/>
<proteinExistence type="predicted"/>
<dbReference type="EMBL" id="MT143854">
    <property type="protein sequence ID" value="QJB03638.1"/>
    <property type="molecule type" value="Genomic_DNA"/>
</dbReference>
<accession>A0A6M3M8Q8</accession>